<dbReference type="InterPro" id="IPR044149">
    <property type="entry name" value="Nitrilases_CHs"/>
</dbReference>
<dbReference type="PANTHER" id="PTHR46044:SF1">
    <property type="entry name" value="CN HYDROLASE DOMAIN-CONTAINING PROTEIN"/>
    <property type="match status" value="1"/>
</dbReference>
<evidence type="ECO:0000259" key="2">
    <source>
        <dbReference type="PROSITE" id="PS50263"/>
    </source>
</evidence>
<dbReference type="AlphaFoldDB" id="Q6RWG5"/>
<organism evidence="3">
    <name type="scientific">uncultured organism</name>
    <dbReference type="NCBI Taxonomy" id="155900"/>
    <lineage>
        <taxon>unclassified sequences</taxon>
        <taxon>environmental samples</taxon>
    </lineage>
</organism>
<dbReference type="InterPro" id="IPR036526">
    <property type="entry name" value="C-N_Hydrolase_sf"/>
</dbReference>
<dbReference type="InterPro" id="IPR003010">
    <property type="entry name" value="C-N_Hydrolase"/>
</dbReference>
<evidence type="ECO:0000256" key="1">
    <source>
        <dbReference type="ARBA" id="ARBA00008129"/>
    </source>
</evidence>
<dbReference type="CDD" id="cd07564">
    <property type="entry name" value="nitrilases_CHs"/>
    <property type="match status" value="1"/>
</dbReference>
<dbReference type="PROSITE" id="PS00921">
    <property type="entry name" value="NITRIL_CHT_2"/>
    <property type="match status" value="1"/>
</dbReference>
<dbReference type="EC" id="3.5.5.7" evidence="3"/>
<dbReference type="InterPro" id="IPR000132">
    <property type="entry name" value="Nitrilase/CN_hydratase_CS"/>
</dbReference>
<proteinExistence type="inferred from homology"/>
<name>Q6RWG5_9ZZZZ</name>
<accession>Q6RWG5</accession>
<sequence>MTTKSIRIAAVQAAPAFLDLAGTLDRLEAWARKAAATGARVIAFPETWLPGYPAWIDSSPEAAIWGHPGSRDLHQRLMENAVEVPGPATARIAKLAGELGVTIVVGAHERAGNTLYNTALTFGPEGRLLNHHRKLVPTYSERLLWGYGDGAGLVAPAVDGVKVGALVCWEHWMPLTRQAMHDVGEHVHVALWPGVHEMHQVASRHYAFEGRCFVIAVGSILRVDQMPKQLPPLEKYAKSAKGLMIAGGSAIIAPNGRYVAAPVYDEETIVTADCDLGEIPREAQTLDVSGHYSRPDVFSFGVVRHRPRA</sequence>
<comment type="similarity">
    <text evidence="1">Belongs to the carbon-nitrogen hydrolase superfamily. Nitrilase family.</text>
</comment>
<protein>
    <submittedName>
        <fullName evidence="3">Nitrilase</fullName>
        <ecNumber evidence="3">3.5.5.7</ecNumber>
    </submittedName>
</protein>
<feature type="domain" description="CN hydrolase" evidence="2">
    <location>
        <begin position="6"/>
        <end position="276"/>
    </location>
</feature>
<gene>
    <name evidence="3" type="ORF">BD5259</name>
</gene>
<keyword evidence="3" id="KW-0378">Hydrolase</keyword>
<dbReference type="GO" id="GO:0018762">
    <property type="term" value="F:aliphatic nitrilase activity"/>
    <property type="evidence" value="ECO:0007669"/>
    <property type="project" value="UniProtKB-EC"/>
</dbReference>
<dbReference type="PROSITE" id="PS50263">
    <property type="entry name" value="CN_HYDROLASE"/>
    <property type="match status" value="1"/>
</dbReference>
<dbReference type="EMBL" id="AY487537">
    <property type="protein sequence ID" value="AAR97484.1"/>
    <property type="molecule type" value="Genomic_DNA"/>
</dbReference>
<dbReference type="PANTHER" id="PTHR46044">
    <property type="entry name" value="NITRILASE"/>
    <property type="match status" value="1"/>
</dbReference>
<dbReference type="PROSITE" id="PS00920">
    <property type="entry name" value="NITRIL_CHT_1"/>
    <property type="match status" value="1"/>
</dbReference>
<dbReference type="Pfam" id="PF00795">
    <property type="entry name" value="CN_hydrolase"/>
    <property type="match status" value="1"/>
</dbReference>
<reference evidence="3" key="1">
    <citation type="journal article" date="2004" name="Appl. Environ. Microbiol.">
        <title>Exploring nitrilase sequence space for enantioselective catalysis.</title>
        <authorList>
            <person name="Robertson D.E."/>
            <person name="Chaplin J.A."/>
            <person name="DeSantis G."/>
            <person name="Podar M."/>
            <person name="Madden M."/>
            <person name="Chi E."/>
            <person name="Richardson T."/>
            <person name="Milan A."/>
            <person name="Miller M."/>
            <person name="Weiner D.P."/>
            <person name="Wong K."/>
            <person name="McQuaid J."/>
            <person name="Farwell B."/>
            <person name="Preston L.A."/>
            <person name="Tan X."/>
            <person name="Snead M.A."/>
            <person name="Keller M."/>
            <person name="Mathur E."/>
            <person name="Kretz P.L."/>
            <person name="Burk M.J."/>
            <person name="Short J.M."/>
        </authorList>
    </citation>
    <scope>NUCLEOTIDE SEQUENCE</scope>
</reference>
<evidence type="ECO:0000313" key="3">
    <source>
        <dbReference type="EMBL" id="AAR97484.1"/>
    </source>
</evidence>
<dbReference type="SUPFAM" id="SSF56317">
    <property type="entry name" value="Carbon-nitrogen hydrolase"/>
    <property type="match status" value="1"/>
</dbReference>
<dbReference type="Gene3D" id="3.60.110.10">
    <property type="entry name" value="Carbon-nitrogen hydrolase"/>
    <property type="match status" value="1"/>
</dbReference>